<gene>
    <name evidence="3" type="ORF">BIW11_02353</name>
</gene>
<dbReference type="STRING" id="418985.A0A1V9WYT2"/>
<evidence type="ECO:0000256" key="1">
    <source>
        <dbReference type="ARBA" id="ARBA00011012"/>
    </source>
</evidence>
<dbReference type="SUPFAM" id="SSF48371">
    <property type="entry name" value="ARM repeat"/>
    <property type="match status" value="1"/>
</dbReference>
<feature type="region of interest" description="Disordered" evidence="2">
    <location>
        <begin position="442"/>
        <end position="462"/>
    </location>
</feature>
<protein>
    <submittedName>
        <fullName evidence="3">Calcium-binding protein 39-like</fullName>
    </submittedName>
</protein>
<comment type="similarity">
    <text evidence="1">Belongs to the Mo25 family.</text>
</comment>
<dbReference type="Proteomes" id="UP000192247">
    <property type="component" value="Unassembled WGS sequence"/>
</dbReference>
<reference evidence="3 4" key="1">
    <citation type="journal article" date="2017" name="Gigascience">
        <title>Draft genome of the honey bee ectoparasitic mite, Tropilaelaps mercedesae, is shaped by the parasitic life history.</title>
        <authorList>
            <person name="Dong X."/>
            <person name="Armstrong S.D."/>
            <person name="Xia D."/>
            <person name="Makepeace B.L."/>
            <person name="Darby A.C."/>
            <person name="Kadowaki T."/>
        </authorList>
    </citation>
    <scope>NUCLEOTIDE SEQUENCE [LARGE SCALE GENOMIC DNA]</scope>
    <source>
        <strain evidence="3">Wuxi-XJTLU</strain>
    </source>
</reference>
<organism evidence="3 4">
    <name type="scientific">Tropilaelaps mercedesae</name>
    <dbReference type="NCBI Taxonomy" id="418985"/>
    <lineage>
        <taxon>Eukaryota</taxon>
        <taxon>Metazoa</taxon>
        <taxon>Ecdysozoa</taxon>
        <taxon>Arthropoda</taxon>
        <taxon>Chelicerata</taxon>
        <taxon>Arachnida</taxon>
        <taxon>Acari</taxon>
        <taxon>Parasitiformes</taxon>
        <taxon>Mesostigmata</taxon>
        <taxon>Gamasina</taxon>
        <taxon>Dermanyssoidea</taxon>
        <taxon>Laelapidae</taxon>
        <taxon>Tropilaelaps</taxon>
    </lineage>
</organism>
<dbReference type="InterPro" id="IPR016024">
    <property type="entry name" value="ARM-type_fold"/>
</dbReference>
<evidence type="ECO:0000313" key="4">
    <source>
        <dbReference type="Proteomes" id="UP000192247"/>
    </source>
</evidence>
<proteinExistence type="inferred from homology"/>
<sequence length="462" mass="52040">MLLGSCAITTTKTAKEARRARSGHPTVKQVLQFIHMETNKECRVVPASYGAGVRFYSTDLVCNISQTSESVSDAMPLFGKHNKNPVEVVKTLKDALNALDKVDRKAEKEQLPTTLAKALKVQEDVSKNLTVMKNALQGGNQGDSHAEMQVSQLGQEVYSSHLLLLLVQNLSKIDFEGRKDAVHIFNNVVHRQIGTRLPTVEYLYLKPQILFLLLSGYETPDVALNCGTMLRECLRHEDLAKLVLCSDEFYNLFKYVESVSFDVATDAFATLRDLLTRHKRLVAEFLELNYERVITHYQTLLTSENYATRRQSLKLLSEILLDRANYNFMSRYISSSENLKLIMNMLKDKSRNIRIEAFHVFKVFVANPHKPKSILDILIRNREKLADFLSRFQLANENDAGVEQFNEEKSYVIHQIRELKQPTTVNATPAGIVALPGINSVNQGGGGPPLPPPNLPPKEASE</sequence>
<dbReference type="PANTHER" id="PTHR10182:SF3">
    <property type="entry name" value="PROTEIN MO25"/>
    <property type="match status" value="1"/>
</dbReference>
<evidence type="ECO:0000313" key="3">
    <source>
        <dbReference type="EMBL" id="OQR66420.1"/>
    </source>
</evidence>
<dbReference type="EMBL" id="MNPL01032558">
    <property type="protein sequence ID" value="OQR66420.1"/>
    <property type="molecule type" value="Genomic_DNA"/>
</dbReference>
<dbReference type="AlphaFoldDB" id="A0A1V9WYT2"/>
<accession>A0A1V9WYT2</accession>
<dbReference type="GO" id="GO:0043539">
    <property type="term" value="F:protein serine/threonine kinase activator activity"/>
    <property type="evidence" value="ECO:0007669"/>
    <property type="project" value="TreeGrafter"/>
</dbReference>
<dbReference type="Gene3D" id="1.25.10.10">
    <property type="entry name" value="Leucine-rich Repeat Variant"/>
    <property type="match status" value="1"/>
</dbReference>
<evidence type="ECO:0000256" key="2">
    <source>
        <dbReference type="SAM" id="MobiDB-lite"/>
    </source>
</evidence>
<dbReference type="OrthoDB" id="609103at2759"/>
<comment type="caution">
    <text evidence="3">The sequence shown here is derived from an EMBL/GenBank/DDBJ whole genome shotgun (WGS) entry which is preliminary data.</text>
</comment>
<dbReference type="InParanoid" id="A0A1V9WYT2"/>
<dbReference type="PANTHER" id="PTHR10182">
    <property type="entry name" value="CALCIUM-BINDING PROTEIN 39-RELATED"/>
    <property type="match status" value="1"/>
</dbReference>
<name>A0A1V9WYT2_9ACAR</name>
<keyword evidence="4" id="KW-1185">Reference proteome</keyword>
<dbReference type="Pfam" id="PF08569">
    <property type="entry name" value="Mo25"/>
    <property type="match status" value="1"/>
</dbReference>
<dbReference type="FunCoup" id="A0A1V9WYT2">
    <property type="interactions" value="2009"/>
</dbReference>
<dbReference type="InterPro" id="IPR013878">
    <property type="entry name" value="Mo25"/>
</dbReference>
<dbReference type="GO" id="GO:0035556">
    <property type="term" value="P:intracellular signal transduction"/>
    <property type="evidence" value="ECO:0007669"/>
    <property type="project" value="TreeGrafter"/>
</dbReference>
<dbReference type="InterPro" id="IPR011989">
    <property type="entry name" value="ARM-like"/>
</dbReference>